<dbReference type="Pfam" id="PF00496">
    <property type="entry name" value="SBP_bac_5"/>
    <property type="match status" value="1"/>
</dbReference>
<feature type="region of interest" description="Disordered" evidence="4">
    <location>
        <begin position="22"/>
        <end position="47"/>
    </location>
</feature>
<dbReference type="GO" id="GO:1904680">
    <property type="term" value="F:peptide transmembrane transporter activity"/>
    <property type="evidence" value="ECO:0007669"/>
    <property type="project" value="TreeGrafter"/>
</dbReference>
<evidence type="ECO:0000313" key="7">
    <source>
        <dbReference type="EMBL" id="GEN54555.1"/>
    </source>
</evidence>
<dbReference type="PROSITE" id="PS51257">
    <property type="entry name" value="PROKAR_LIPOPROTEIN"/>
    <property type="match status" value="1"/>
</dbReference>
<evidence type="ECO:0000256" key="4">
    <source>
        <dbReference type="SAM" id="MobiDB-lite"/>
    </source>
</evidence>
<dbReference type="OrthoDB" id="9796817at2"/>
<keyword evidence="2" id="KW-0813">Transport</keyword>
<evidence type="ECO:0000313" key="8">
    <source>
        <dbReference type="Proteomes" id="UP000321886"/>
    </source>
</evidence>
<evidence type="ECO:0000256" key="3">
    <source>
        <dbReference type="ARBA" id="ARBA00022729"/>
    </source>
</evidence>
<dbReference type="AlphaFoldDB" id="A0A511WTT9"/>
<protein>
    <submittedName>
        <fullName evidence="7">Diguanylate phosphodiesterase</fullName>
    </submittedName>
</protein>
<organism evidence="7 8">
    <name type="scientific">Halobacillus faecis</name>
    <dbReference type="NCBI Taxonomy" id="360184"/>
    <lineage>
        <taxon>Bacteria</taxon>
        <taxon>Bacillati</taxon>
        <taxon>Bacillota</taxon>
        <taxon>Bacilli</taxon>
        <taxon>Bacillales</taxon>
        <taxon>Bacillaceae</taxon>
        <taxon>Halobacillus</taxon>
    </lineage>
</organism>
<dbReference type="InterPro" id="IPR030678">
    <property type="entry name" value="Peptide/Ni-bd"/>
</dbReference>
<dbReference type="PANTHER" id="PTHR30290:SF9">
    <property type="entry name" value="OLIGOPEPTIDE-BINDING PROTEIN APPA"/>
    <property type="match status" value="1"/>
</dbReference>
<dbReference type="GO" id="GO:0042597">
    <property type="term" value="C:periplasmic space"/>
    <property type="evidence" value="ECO:0007669"/>
    <property type="project" value="UniProtKB-ARBA"/>
</dbReference>
<evidence type="ECO:0000256" key="2">
    <source>
        <dbReference type="ARBA" id="ARBA00022448"/>
    </source>
</evidence>
<dbReference type="GO" id="GO:0043190">
    <property type="term" value="C:ATP-binding cassette (ABC) transporter complex"/>
    <property type="evidence" value="ECO:0007669"/>
    <property type="project" value="InterPro"/>
</dbReference>
<feature type="domain" description="Solute-binding protein family 5" evidence="6">
    <location>
        <begin position="89"/>
        <end position="441"/>
    </location>
</feature>
<keyword evidence="8" id="KW-1185">Reference proteome</keyword>
<dbReference type="SUPFAM" id="SSF53850">
    <property type="entry name" value="Periplasmic binding protein-like II"/>
    <property type="match status" value="1"/>
</dbReference>
<keyword evidence="3 5" id="KW-0732">Signal</keyword>
<dbReference type="GO" id="GO:0015833">
    <property type="term" value="P:peptide transport"/>
    <property type="evidence" value="ECO:0007669"/>
    <property type="project" value="TreeGrafter"/>
</dbReference>
<sequence>MKKRYWVVLLVIFTMVLSGCQDPTKTSTSGNEEGGEESSGDGEGGTLTITDLTDAQSLDPHTVTDAASMRYIENMYNTLFRYKSDAYGEVEGELVNDYEVSEDGKTYTFTLHEGVTFHNGDPLTSEDVKYSIERIIDSEVRKAQFDALESIETPSETEVVVTLKKPVAPFVTFLANPMNAIVNQTVVDENDGDLSNADAGSGAFQLVNWTKDQEMVLEKFEDYFKEDLPYLDQVVWRSIPDETARSTAIRNGEIDIILQAEPKDIELMEKAEGVQVESVPGTYWEYVGLNTEEGPLAEKNVRQAIAWATDRGAINEAVKFGKASPLLSGNIPENHWAHLEEEVYPEPDLEKAKQLLEEAGYGDGLDLKMKVGTNQYQIDAAQVIKQQLKEVGINVEVVSQEKSVFFEALGSGDFEMTVVGWVGFVDPDEFLYNIFHTDGKYNQQNYSNSEVDELLEQGRTEMDQEKRKEIYDQAQAIIAEDAPMVFLYANPHISAIRDRVKGFEVTPTVTTKSLEKTKIEE</sequence>
<evidence type="ECO:0000259" key="6">
    <source>
        <dbReference type="Pfam" id="PF00496"/>
    </source>
</evidence>
<dbReference type="InterPro" id="IPR039424">
    <property type="entry name" value="SBP_5"/>
</dbReference>
<reference evidence="7 8" key="1">
    <citation type="submission" date="2019-07" db="EMBL/GenBank/DDBJ databases">
        <title>Whole genome shotgun sequence of Halobacillus faecis NBRC 103569.</title>
        <authorList>
            <person name="Hosoyama A."/>
            <person name="Uohara A."/>
            <person name="Ohji S."/>
            <person name="Ichikawa N."/>
        </authorList>
    </citation>
    <scope>NUCLEOTIDE SEQUENCE [LARGE SCALE GENOMIC DNA]</scope>
    <source>
        <strain evidence="7 8">NBRC 103569</strain>
    </source>
</reference>
<proteinExistence type="inferred from homology"/>
<comment type="caution">
    <text evidence="7">The sequence shown here is derived from an EMBL/GenBank/DDBJ whole genome shotgun (WGS) entry which is preliminary data.</text>
</comment>
<gene>
    <name evidence="7" type="ORF">HFA01_28170</name>
</gene>
<accession>A0A511WTT9</accession>
<dbReference type="PIRSF" id="PIRSF002741">
    <property type="entry name" value="MppA"/>
    <property type="match status" value="1"/>
</dbReference>
<dbReference type="Gene3D" id="3.10.105.10">
    <property type="entry name" value="Dipeptide-binding Protein, Domain 3"/>
    <property type="match status" value="1"/>
</dbReference>
<feature type="signal peptide" evidence="5">
    <location>
        <begin position="1"/>
        <end position="20"/>
    </location>
</feature>
<dbReference type="Gene3D" id="3.40.190.10">
    <property type="entry name" value="Periplasmic binding protein-like II"/>
    <property type="match status" value="1"/>
</dbReference>
<evidence type="ECO:0000256" key="5">
    <source>
        <dbReference type="SAM" id="SignalP"/>
    </source>
</evidence>
<dbReference type="Gene3D" id="3.90.76.10">
    <property type="entry name" value="Dipeptide-binding Protein, Domain 1"/>
    <property type="match status" value="1"/>
</dbReference>
<dbReference type="RefSeq" id="WP_146817235.1">
    <property type="nucleotide sequence ID" value="NZ_BJYD01000026.1"/>
</dbReference>
<feature type="chain" id="PRO_5039651477" evidence="5">
    <location>
        <begin position="21"/>
        <end position="521"/>
    </location>
</feature>
<name>A0A511WTT9_9BACI</name>
<comment type="similarity">
    <text evidence="1">Belongs to the bacterial solute-binding protein 5 family.</text>
</comment>
<dbReference type="PANTHER" id="PTHR30290">
    <property type="entry name" value="PERIPLASMIC BINDING COMPONENT OF ABC TRANSPORTER"/>
    <property type="match status" value="1"/>
</dbReference>
<dbReference type="Proteomes" id="UP000321886">
    <property type="component" value="Unassembled WGS sequence"/>
</dbReference>
<evidence type="ECO:0000256" key="1">
    <source>
        <dbReference type="ARBA" id="ARBA00005695"/>
    </source>
</evidence>
<dbReference type="EMBL" id="BJYD01000026">
    <property type="protein sequence ID" value="GEN54555.1"/>
    <property type="molecule type" value="Genomic_DNA"/>
</dbReference>
<dbReference type="InterPro" id="IPR000914">
    <property type="entry name" value="SBP_5_dom"/>
</dbReference>